<proteinExistence type="predicted"/>
<feature type="domain" description="FAD/NAD(P)-binding" evidence="4">
    <location>
        <begin position="1"/>
        <end position="291"/>
    </location>
</feature>
<keyword evidence="3" id="KW-0274">FAD</keyword>
<name>A0A9D0ZYI6_9FIRM</name>
<dbReference type="Gene3D" id="3.50.50.60">
    <property type="entry name" value="FAD/NAD(P)-binding domain"/>
    <property type="match status" value="2"/>
</dbReference>
<dbReference type="PRINTS" id="PR00368">
    <property type="entry name" value="FADPNR"/>
</dbReference>
<comment type="cofactor">
    <cofactor evidence="1">
        <name>FAD</name>
        <dbReference type="ChEBI" id="CHEBI:57692"/>
    </cofactor>
</comment>
<dbReference type="Pfam" id="PF07992">
    <property type="entry name" value="Pyr_redox_2"/>
    <property type="match status" value="1"/>
</dbReference>
<reference evidence="5" key="2">
    <citation type="journal article" date="2021" name="PeerJ">
        <title>Extensive microbial diversity within the chicken gut microbiome revealed by metagenomics and culture.</title>
        <authorList>
            <person name="Gilroy R."/>
            <person name="Ravi A."/>
            <person name="Getino M."/>
            <person name="Pursley I."/>
            <person name="Horton D.L."/>
            <person name="Alikhan N.F."/>
            <person name="Baker D."/>
            <person name="Gharbi K."/>
            <person name="Hall N."/>
            <person name="Watson M."/>
            <person name="Adriaenssens E.M."/>
            <person name="Foster-Nyarko E."/>
            <person name="Jarju S."/>
            <person name="Secka A."/>
            <person name="Antonio M."/>
            <person name="Oren A."/>
            <person name="Chaudhuri R.R."/>
            <person name="La Ragione R."/>
            <person name="Hildebrand F."/>
            <person name="Pallen M.J."/>
        </authorList>
    </citation>
    <scope>NUCLEOTIDE SEQUENCE</scope>
    <source>
        <strain evidence="5">ChiSjej3B21-11622</strain>
    </source>
</reference>
<dbReference type="GO" id="GO:0016491">
    <property type="term" value="F:oxidoreductase activity"/>
    <property type="evidence" value="ECO:0007669"/>
    <property type="project" value="InterPro"/>
</dbReference>
<dbReference type="InterPro" id="IPR050260">
    <property type="entry name" value="FAD-bd_OxRdtase"/>
</dbReference>
<sequence length="408" mass="45297">MKYVIIGIGAAGMTAAKTLRELAPQDEIVMISAEEQPHSRCMLHKYLSHERDEDGLNFVPADFFEKNHIGRITGQKVTRLDAEEKNVYYGTDGSSVQYDKLLIATGAESFIPPVGALRTASNVYGLRHLSDAKAINERAQNSKKVVIIGSGLVGLDAAYGLLEQGKEITIVEMADRILPIQLDEKGALEYQKRFEKAGCRFCLGRKGEDTLLSENGDVTHVILDNGEKLECDMVIVAAGVRSAVACFEGSSLLIDRGIKVDEYLRTNLPDVYAAGDVTGLSGIWPNAQKQGRTAARNMVLGDQCRYTDRFAAKNTINFFGLVSLCVGALNPREGDQVVARESREQYERAIFRNHRLIGFLQQGDISHDGIYQYLIKNEVDLRAREEEIFSLTFGDFYGVKENGEYCYE</sequence>
<dbReference type="PANTHER" id="PTHR43429:SF3">
    <property type="entry name" value="NITRITE REDUCTASE [NAD(P)H]"/>
    <property type="match status" value="1"/>
</dbReference>
<dbReference type="Proteomes" id="UP000886886">
    <property type="component" value="Unassembled WGS sequence"/>
</dbReference>
<keyword evidence="2" id="KW-0285">Flavoprotein</keyword>
<evidence type="ECO:0000313" key="5">
    <source>
        <dbReference type="EMBL" id="HIQ97033.1"/>
    </source>
</evidence>
<dbReference type="InterPro" id="IPR036188">
    <property type="entry name" value="FAD/NAD-bd_sf"/>
</dbReference>
<dbReference type="PRINTS" id="PR00411">
    <property type="entry name" value="PNDRDTASEI"/>
</dbReference>
<comment type="caution">
    <text evidence="5">The sequence shown here is derived from an EMBL/GenBank/DDBJ whole genome shotgun (WGS) entry which is preliminary data.</text>
</comment>
<reference evidence="5" key="1">
    <citation type="submission" date="2020-10" db="EMBL/GenBank/DDBJ databases">
        <authorList>
            <person name="Gilroy R."/>
        </authorList>
    </citation>
    <scope>NUCLEOTIDE SEQUENCE</scope>
    <source>
        <strain evidence="5">ChiSjej3B21-11622</strain>
    </source>
</reference>
<evidence type="ECO:0000313" key="6">
    <source>
        <dbReference type="Proteomes" id="UP000886886"/>
    </source>
</evidence>
<dbReference type="PANTHER" id="PTHR43429">
    <property type="entry name" value="PYRIDINE NUCLEOTIDE-DISULFIDE OXIDOREDUCTASE DOMAIN-CONTAINING"/>
    <property type="match status" value="1"/>
</dbReference>
<evidence type="ECO:0000256" key="2">
    <source>
        <dbReference type="ARBA" id="ARBA00022630"/>
    </source>
</evidence>
<dbReference type="EMBL" id="DVFT01000158">
    <property type="protein sequence ID" value="HIQ97033.1"/>
    <property type="molecule type" value="Genomic_DNA"/>
</dbReference>
<dbReference type="AlphaFoldDB" id="A0A9D0ZYI6"/>
<dbReference type="InterPro" id="IPR023753">
    <property type="entry name" value="FAD/NAD-binding_dom"/>
</dbReference>
<evidence type="ECO:0000256" key="1">
    <source>
        <dbReference type="ARBA" id="ARBA00001974"/>
    </source>
</evidence>
<evidence type="ECO:0000256" key="3">
    <source>
        <dbReference type="ARBA" id="ARBA00022827"/>
    </source>
</evidence>
<dbReference type="Gene3D" id="3.30.390.30">
    <property type="match status" value="1"/>
</dbReference>
<protein>
    <submittedName>
        <fullName evidence="5">NAD(P)/FAD-dependent oxidoreductase</fullName>
    </submittedName>
</protein>
<evidence type="ECO:0000259" key="4">
    <source>
        <dbReference type="Pfam" id="PF07992"/>
    </source>
</evidence>
<dbReference type="SUPFAM" id="SSF51905">
    <property type="entry name" value="FAD/NAD(P)-binding domain"/>
    <property type="match status" value="1"/>
</dbReference>
<gene>
    <name evidence="5" type="ORF">IAB26_10775</name>
</gene>
<accession>A0A9D0ZYI6</accession>
<organism evidence="5 6">
    <name type="scientific">Candidatus Limivivens merdigallinarum</name>
    <dbReference type="NCBI Taxonomy" id="2840859"/>
    <lineage>
        <taxon>Bacteria</taxon>
        <taxon>Bacillati</taxon>
        <taxon>Bacillota</taxon>
        <taxon>Clostridia</taxon>
        <taxon>Lachnospirales</taxon>
        <taxon>Lachnospiraceae</taxon>
        <taxon>Lachnospiraceae incertae sedis</taxon>
        <taxon>Candidatus Limivivens</taxon>
    </lineage>
</organism>
<dbReference type="InterPro" id="IPR016156">
    <property type="entry name" value="FAD/NAD-linked_Rdtase_dimer_sf"/>
</dbReference>